<dbReference type="Proteomes" id="UP000054248">
    <property type="component" value="Unassembled WGS sequence"/>
</dbReference>
<evidence type="ECO:0000256" key="1">
    <source>
        <dbReference type="SAM" id="MobiDB-lite"/>
    </source>
</evidence>
<feature type="compositionally biased region" description="Polar residues" evidence="1">
    <location>
        <begin position="680"/>
        <end position="702"/>
    </location>
</feature>
<name>A0A0C3L398_9AGAM</name>
<dbReference type="AlphaFoldDB" id="A0A0C3L398"/>
<dbReference type="HOGENOM" id="CLU_393107_0_0_1"/>
<feature type="region of interest" description="Disordered" evidence="1">
    <location>
        <begin position="647"/>
        <end position="702"/>
    </location>
</feature>
<feature type="compositionally biased region" description="Polar residues" evidence="1">
    <location>
        <begin position="542"/>
        <end position="558"/>
    </location>
</feature>
<feature type="non-terminal residue" evidence="2">
    <location>
        <position position="702"/>
    </location>
</feature>
<feature type="compositionally biased region" description="Low complexity" evidence="1">
    <location>
        <begin position="663"/>
        <end position="679"/>
    </location>
</feature>
<feature type="region of interest" description="Disordered" evidence="1">
    <location>
        <begin position="520"/>
        <end position="604"/>
    </location>
</feature>
<reference evidence="3" key="2">
    <citation type="submission" date="2015-01" db="EMBL/GenBank/DDBJ databases">
        <title>Evolutionary Origins and Diversification of the Mycorrhizal Mutualists.</title>
        <authorList>
            <consortium name="DOE Joint Genome Institute"/>
            <consortium name="Mycorrhizal Genomics Consortium"/>
            <person name="Kohler A."/>
            <person name="Kuo A."/>
            <person name="Nagy L.G."/>
            <person name="Floudas D."/>
            <person name="Copeland A."/>
            <person name="Barry K.W."/>
            <person name="Cichocki N."/>
            <person name="Veneault-Fourrey C."/>
            <person name="LaButti K."/>
            <person name="Lindquist E.A."/>
            <person name="Lipzen A."/>
            <person name="Lundell T."/>
            <person name="Morin E."/>
            <person name="Murat C."/>
            <person name="Riley R."/>
            <person name="Ohm R."/>
            <person name="Sun H."/>
            <person name="Tunlid A."/>
            <person name="Henrissat B."/>
            <person name="Grigoriev I.V."/>
            <person name="Hibbett D.S."/>
            <person name="Martin F."/>
        </authorList>
    </citation>
    <scope>NUCLEOTIDE SEQUENCE [LARGE SCALE GENOMIC DNA]</scope>
    <source>
        <strain evidence="3">MUT 4182</strain>
    </source>
</reference>
<dbReference type="OrthoDB" id="10539308at2759"/>
<feature type="compositionally biased region" description="Polar residues" evidence="1">
    <location>
        <begin position="580"/>
        <end position="604"/>
    </location>
</feature>
<organism evidence="2 3">
    <name type="scientific">Tulasnella calospora MUT 4182</name>
    <dbReference type="NCBI Taxonomy" id="1051891"/>
    <lineage>
        <taxon>Eukaryota</taxon>
        <taxon>Fungi</taxon>
        <taxon>Dikarya</taxon>
        <taxon>Basidiomycota</taxon>
        <taxon>Agaricomycotina</taxon>
        <taxon>Agaricomycetes</taxon>
        <taxon>Cantharellales</taxon>
        <taxon>Tulasnellaceae</taxon>
        <taxon>Tulasnella</taxon>
    </lineage>
</organism>
<reference evidence="2 3" key="1">
    <citation type="submission" date="2014-04" db="EMBL/GenBank/DDBJ databases">
        <authorList>
            <consortium name="DOE Joint Genome Institute"/>
            <person name="Kuo A."/>
            <person name="Girlanda M."/>
            <person name="Perotto S."/>
            <person name="Kohler A."/>
            <person name="Nagy L.G."/>
            <person name="Floudas D."/>
            <person name="Copeland A."/>
            <person name="Barry K.W."/>
            <person name="Cichocki N."/>
            <person name="Veneault-Fourrey C."/>
            <person name="LaButti K."/>
            <person name="Lindquist E.A."/>
            <person name="Lipzen A."/>
            <person name="Lundell T."/>
            <person name="Morin E."/>
            <person name="Murat C."/>
            <person name="Sun H."/>
            <person name="Tunlid A."/>
            <person name="Henrissat B."/>
            <person name="Grigoriev I.V."/>
            <person name="Hibbett D.S."/>
            <person name="Martin F."/>
            <person name="Nordberg H.P."/>
            <person name="Cantor M.N."/>
            <person name="Hua S.X."/>
        </authorList>
    </citation>
    <scope>NUCLEOTIDE SEQUENCE [LARGE SCALE GENOMIC DNA]</scope>
    <source>
        <strain evidence="2 3">MUT 4182</strain>
    </source>
</reference>
<keyword evidence="3" id="KW-1185">Reference proteome</keyword>
<dbReference type="EMBL" id="KN823636">
    <property type="protein sequence ID" value="KIO16207.1"/>
    <property type="molecule type" value="Genomic_DNA"/>
</dbReference>
<evidence type="ECO:0000313" key="2">
    <source>
        <dbReference type="EMBL" id="KIO16207.1"/>
    </source>
</evidence>
<protein>
    <submittedName>
        <fullName evidence="2">Uncharacterized protein</fullName>
    </submittedName>
</protein>
<evidence type="ECO:0000313" key="3">
    <source>
        <dbReference type="Proteomes" id="UP000054248"/>
    </source>
</evidence>
<accession>A0A0C3L398</accession>
<proteinExistence type="predicted"/>
<gene>
    <name evidence="2" type="ORF">M407DRAFT_12939</name>
</gene>
<sequence>MNTVPLPPVGGPEVQKPVQEIRKILSDAKPSDLENIAVAKKHKTMNGQQLLDQVTVFKPDQKIEEQINKYAKLLTMIIPVLQIFVSRKKEAGSRILIDAFVCALVGVIHDIGSHFMFVIPEITLASATGCPQVLESLDKQKITVWSGIADYGLAFGGAEGAEGTAILQLGETLFEQGLGDTKPSASKQSVLERQLQWTLIEAKRLERSKKGVETPQLIEALPQAIAQSMVCTKCRGPDPQGDNIPLKAASPLVITLVGNGGSKEVKNGPQNNLEINISNKVPYSKRIECFGRLFGAVVGFSMSLFDYPTIAKNPLPDTMASPEANVVQLRLYTSINDMETSHWALWAVFPSPNDDASRIAAQNLAMFLNTHEYLRYSSSFKAGKDIDIITRGNGEYTSIYSEDHPLPTWTRFEVKQGLVHSWQIRIGEDVTDQIDPAVISFDPEHLSKTKLKDGSKLWQKYFNSHHWTPHLRKLVDLVRMQASTKEDQERCFAITVLGANNEPRDRPGYSAACRALLSKGSDAEKAKERRNSKKNGSAKEPVNSTDGLNGHSHSQHFASGSPVGEMASVPVPPQPPTIYQRGTPSSAFHSAQTSATLSAPSGSSLSFPIGPDTHLKIPTNVGDVVEGEIGTQVLKGLTEPELDKFLATNGSGTLPEPSSGVRLQPPSSPLGSQPFLSSSIPTFNSPKPPSSSALDMESYTSE</sequence>